<evidence type="ECO:0000256" key="1">
    <source>
        <dbReference type="ARBA" id="ARBA00022987"/>
    </source>
</evidence>
<dbReference type="HOGENOM" id="CLU_202561_0_0_7"/>
<dbReference type="EMBL" id="CP003360">
    <property type="protein sequence ID" value="AFM27565.1"/>
    <property type="molecule type" value="Genomic_DNA"/>
</dbReference>
<keyword evidence="1" id="KW-0304">Gas vesicle</keyword>
<dbReference type="InterPro" id="IPR050530">
    <property type="entry name" value="GvpA"/>
</dbReference>
<dbReference type="Proteomes" id="UP000006055">
    <property type="component" value="Chromosome"/>
</dbReference>
<sequence>MHDFMMDEEEHVSLCEALDRVLNKGAVIAGEVTISVANVDLIYLGLQVVLASVDTIRGKRNELLRHDVGLHLTADNA</sequence>
<gene>
    <name evidence="4" type="ordered locus">Desti_4951</name>
</gene>
<dbReference type="GO" id="GO:0012506">
    <property type="term" value="C:vesicle membrane"/>
    <property type="evidence" value="ECO:0007669"/>
    <property type="project" value="InterPro"/>
</dbReference>
<keyword evidence="5" id="KW-1185">Reference proteome</keyword>
<dbReference type="InterPro" id="IPR000638">
    <property type="entry name" value="Gas-vesicle_GvpA-like"/>
</dbReference>
<evidence type="ECO:0000256" key="2">
    <source>
        <dbReference type="ARBA" id="ARBA00035108"/>
    </source>
</evidence>
<accession>I4CDC4</accession>
<dbReference type="GO" id="GO:0031411">
    <property type="term" value="C:gas vesicle"/>
    <property type="evidence" value="ECO:0007669"/>
    <property type="project" value="UniProtKB-SubCell"/>
</dbReference>
<dbReference type="GO" id="GO:0005198">
    <property type="term" value="F:structural molecule activity"/>
    <property type="evidence" value="ECO:0007669"/>
    <property type="project" value="InterPro"/>
</dbReference>
<dbReference type="eggNOG" id="ENOG50319ZR">
    <property type="taxonomic scope" value="Bacteria"/>
</dbReference>
<dbReference type="PANTHER" id="PTHR35344">
    <property type="entry name" value="GAS VESICLE STRUCTURAL PROTEIN 2-RELATED"/>
    <property type="match status" value="1"/>
</dbReference>
<name>I4CDC4_DESTA</name>
<dbReference type="PATRIC" id="fig|706587.4.peg.5607"/>
<dbReference type="AlphaFoldDB" id="I4CDC4"/>
<comment type="similarity">
    <text evidence="3">Belongs to the gas vesicle GvpA family.</text>
</comment>
<organism evidence="4 5">
    <name type="scientific">Desulfomonile tiedjei (strain ATCC 49306 / DSM 6799 / DCB-1)</name>
    <dbReference type="NCBI Taxonomy" id="706587"/>
    <lineage>
        <taxon>Bacteria</taxon>
        <taxon>Pseudomonadati</taxon>
        <taxon>Thermodesulfobacteriota</taxon>
        <taxon>Desulfomonilia</taxon>
        <taxon>Desulfomonilales</taxon>
        <taxon>Desulfomonilaceae</taxon>
        <taxon>Desulfomonile</taxon>
    </lineage>
</organism>
<dbReference type="KEGG" id="dti:Desti_4951"/>
<protein>
    <submittedName>
        <fullName evidence="4">Gas vesicle protein</fullName>
    </submittedName>
</protein>
<dbReference type="STRING" id="706587.Desti_4951"/>
<reference evidence="5" key="1">
    <citation type="submission" date="2012-06" db="EMBL/GenBank/DDBJ databases">
        <title>Complete sequence of chromosome of Desulfomonile tiedjei DSM 6799.</title>
        <authorList>
            <person name="Lucas S."/>
            <person name="Copeland A."/>
            <person name="Lapidus A."/>
            <person name="Glavina del Rio T."/>
            <person name="Dalin E."/>
            <person name="Tice H."/>
            <person name="Bruce D."/>
            <person name="Goodwin L."/>
            <person name="Pitluck S."/>
            <person name="Peters L."/>
            <person name="Ovchinnikova G."/>
            <person name="Zeytun A."/>
            <person name="Lu M."/>
            <person name="Kyrpides N."/>
            <person name="Mavromatis K."/>
            <person name="Ivanova N."/>
            <person name="Brettin T."/>
            <person name="Detter J.C."/>
            <person name="Han C."/>
            <person name="Larimer F."/>
            <person name="Land M."/>
            <person name="Hauser L."/>
            <person name="Markowitz V."/>
            <person name="Cheng J.-F."/>
            <person name="Hugenholtz P."/>
            <person name="Woyke T."/>
            <person name="Wu D."/>
            <person name="Spring S."/>
            <person name="Schroeder M."/>
            <person name="Brambilla E."/>
            <person name="Klenk H.-P."/>
            <person name="Eisen J.A."/>
        </authorList>
    </citation>
    <scope>NUCLEOTIDE SEQUENCE [LARGE SCALE GENOMIC DNA]</scope>
    <source>
        <strain evidence="5">ATCC 49306 / DSM 6799 / DCB-1</strain>
    </source>
</reference>
<evidence type="ECO:0000313" key="4">
    <source>
        <dbReference type="EMBL" id="AFM27565.1"/>
    </source>
</evidence>
<comment type="subcellular location">
    <subcellularLocation>
        <location evidence="2">Gas vesicle</location>
    </subcellularLocation>
</comment>
<evidence type="ECO:0000313" key="5">
    <source>
        <dbReference type="Proteomes" id="UP000006055"/>
    </source>
</evidence>
<evidence type="ECO:0000256" key="3">
    <source>
        <dbReference type="ARBA" id="ARBA00035646"/>
    </source>
</evidence>
<dbReference type="PANTHER" id="PTHR35344:SF4">
    <property type="entry name" value="GAS VESICLE PROTEIN A1"/>
    <property type="match status" value="1"/>
</dbReference>
<proteinExistence type="inferred from homology"/>
<dbReference type="Pfam" id="PF00741">
    <property type="entry name" value="Gas_vesicle"/>
    <property type="match status" value="1"/>
</dbReference>